<dbReference type="Proteomes" id="UP000270034">
    <property type="component" value="Chromosome"/>
</dbReference>
<evidence type="ECO:0000313" key="1">
    <source>
        <dbReference type="EMBL" id="BBC79117.1"/>
    </source>
</evidence>
<name>A0A2Z5ZFZ5_9PROT</name>
<gene>
    <name evidence="1" type="ORF">AcetOrient_orf01111</name>
</gene>
<sequence>MRPTCKNNQDQSRKAQYKAPESLSASYAFIKQSLCYLMNGAYHYSCSTP</sequence>
<dbReference type="KEGG" id="aot:AcetOri_orf01111"/>
<reference evidence="1 2" key="1">
    <citation type="submission" date="2018-02" db="EMBL/GenBank/DDBJ databases">
        <title>Acetobacter orientalis genome.</title>
        <authorList>
            <person name="Nakashima N."/>
            <person name="Tamura T."/>
        </authorList>
    </citation>
    <scope>NUCLEOTIDE SEQUENCE [LARGE SCALE GENOMIC DNA]</scope>
    <source>
        <strain evidence="1 2">FAN1</strain>
    </source>
</reference>
<protein>
    <submittedName>
        <fullName evidence="1">Uncharacterized protein</fullName>
    </submittedName>
</protein>
<dbReference type="EMBL" id="AP018515">
    <property type="protein sequence ID" value="BBC79117.1"/>
    <property type="molecule type" value="Genomic_DNA"/>
</dbReference>
<evidence type="ECO:0000313" key="2">
    <source>
        <dbReference type="Proteomes" id="UP000270034"/>
    </source>
</evidence>
<organism evidence="1 2">
    <name type="scientific">Acetobacter orientalis</name>
    <dbReference type="NCBI Taxonomy" id="146474"/>
    <lineage>
        <taxon>Bacteria</taxon>
        <taxon>Pseudomonadati</taxon>
        <taxon>Pseudomonadota</taxon>
        <taxon>Alphaproteobacteria</taxon>
        <taxon>Acetobacterales</taxon>
        <taxon>Acetobacteraceae</taxon>
        <taxon>Acetobacter</taxon>
    </lineage>
</organism>
<accession>A0A2Z5ZFZ5</accession>
<dbReference type="AlphaFoldDB" id="A0A2Z5ZFZ5"/>
<proteinExistence type="predicted"/>